<keyword evidence="1" id="KW-0175">Coiled coil</keyword>
<comment type="caution">
    <text evidence="2">The sequence shown here is derived from an EMBL/GenBank/DDBJ whole genome shotgun (WGS) entry which is preliminary data.</text>
</comment>
<evidence type="ECO:0000313" key="3">
    <source>
        <dbReference type="Proteomes" id="UP000324222"/>
    </source>
</evidence>
<proteinExistence type="predicted"/>
<accession>A0A5B7DRP2</accession>
<reference evidence="2 3" key="1">
    <citation type="submission" date="2019-05" db="EMBL/GenBank/DDBJ databases">
        <title>Another draft genome of Portunus trituberculatus and its Hox gene families provides insights of decapod evolution.</title>
        <authorList>
            <person name="Jeong J.-H."/>
            <person name="Song I."/>
            <person name="Kim S."/>
            <person name="Choi T."/>
            <person name="Kim D."/>
            <person name="Ryu S."/>
            <person name="Kim W."/>
        </authorList>
    </citation>
    <scope>NUCLEOTIDE SEQUENCE [LARGE SCALE GENOMIC DNA]</scope>
    <source>
        <tissue evidence="2">Muscle</tissue>
    </source>
</reference>
<protein>
    <submittedName>
        <fullName evidence="2">Uncharacterized protein</fullName>
    </submittedName>
</protein>
<sequence length="117" mass="13962">MKRDRLVEDIKTLQSVQYQNATLNKEKDELQEKVRKLSESQRTERDHLSKKFRLEEIRTLKKSEEERSKLGDVNRLENELKKMIPLLLLSSKKIRQEKEEMAARTMHGMIKTLILNV</sequence>
<dbReference type="OrthoDB" id="5412539at2759"/>
<dbReference type="AlphaFoldDB" id="A0A5B7DRP2"/>
<gene>
    <name evidence="2" type="ORF">E2C01_017158</name>
</gene>
<keyword evidence="3" id="KW-1185">Reference proteome</keyword>
<dbReference type="Proteomes" id="UP000324222">
    <property type="component" value="Unassembled WGS sequence"/>
</dbReference>
<dbReference type="EMBL" id="VSRR010001288">
    <property type="protein sequence ID" value="MPC24088.1"/>
    <property type="molecule type" value="Genomic_DNA"/>
</dbReference>
<organism evidence="2 3">
    <name type="scientific">Portunus trituberculatus</name>
    <name type="common">Swimming crab</name>
    <name type="synonym">Neptunus trituberculatus</name>
    <dbReference type="NCBI Taxonomy" id="210409"/>
    <lineage>
        <taxon>Eukaryota</taxon>
        <taxon>Metazoa</taxon>
        <taxon>Ecdysozoa</taxon>
        <taxon>Arthropoda</taxon>
        <taxon>Crustacea</taxon>
        <taxon>Multicrustacea</taxon>
        <taxon>Malacostraca</taxon>
        <taxon>Eumalacostraca</taxon>
        <taxon>Eucarida</taxon>
        <taxon>Decapoda</taxon>
        <taxon>Pleocyemata</taxon>
        <taxon>Brachyura</taxon>
        <taxon>Eubrachyura</taxon>
        <taxon>Portunoidea</taxon>
        <taxon>Portunidae</taxon>
        <taxon>Portuninae</taxon>
        <taxon>Portunus</taxon>
    </lineage>
</organism>
<name>A0A5B7DRP2_PORTR</name>
<evidence type="ECO:0000256" key="1">
    <source>
        <dbReference type="SAM" id="Coils"/>
    </source>
</evidence>
<evidence type="ECO:0000313" key="2">
    <source>
        <dbReference type="EMBL" id="MPC24088.1"/>
    </source>
</evidence>
<feature type="coiled-coil region" evidence="1">
    <location>
        <begin position="13"/>
        <end position="43"/>
    </location>
</feature>